<dbReference type="AlphaFoldDB" id="A0AA38FHC2"/>
<sequence length="502" mass="56300">DTNWQFLQIDFLNANASKMACGGECSGVSCDVGRKKNEITNNNLCSKCKEKEAQVKGNQRERMCRDCLHATLLAKFKGPLNSHAIILPTDKLLLAFSGGPASRVALEFLREIQSKAQKKSDASRDTVLHVFQFGVAFVDESAALQVNSREACQVIEGIKSIVSDKVHQKEDLHIVPIESIWSTDNADGKEKLSTLLERMHDTTGKEDLLGYLRMQVLQKIAVEHGYSKLILGLCTTRIAAHVISSTVKGQGYCLPGDVQYVDARWKVPVVLPLRDCVAKELTMLCHVNSWKTVFSKALSTLSGSHFSVNSLVESFVGLLQEENPSREHTIARTAEKLKPFGFNRLPESEAIDQLLRRRRDVLKHCRIDDATSSELLCPICSAPLNKEDFVEIRKSFGTDIDLRKIQVALKNRETGLDLPSPVFHCVCCPSCQFQILQEQKSSSQFISLLLPDIMKKRALENAISNESWMRRRIEDCLFPDDGDVVHDVDLEELTMNMERLGR</sequence>
<feature type="non-terminal residue" evidence="3">
    <location>
        <position position="502"/>
    </location>
</feature>
<dbReference type="GO" id="GO:0002143">
    <property type="term" value="P:tRNA wobble position uridine thiolation"/>
    <property type="evidence" value="ECO:0007669"/>
    <property type="project" value="TreeGrafter"/>
</dbReference>
<dbReference type="PANTHER" id="PTHR20882">
    <property type="entry name" value="CYTOPLASMIC TRNA 2-THIOLATION PROTEIN 2"/>
    <property type="match status" value="1"/>
</dbReference>
<dbReference type="Proteomes" id="UP000824469">
    <property type="component" value="Unassembled WGS sequence"/>
</dbReference>
<organism evidence="3 4">
    <name type="scientific">Taxus chinensis</name>
    <name type="common">Chinese yew</name>
    <name type="synonym">Taxus wallichiana var. chinensis</name>
    <dbReference type="NCBI Taxonomy" id="29808"/>
    <lineage>
        <taxon>Eukaryota</taxon>
        <taxon>Viridiplantae</taxon>
        <taxon>Streptophyta</taxon>
        <taxon>Embryophyta</taxon>
        <taxon>Tracheophyta</taxon>
        <taxon>Spermatophyta</taxon>
        <taxon>Pinopsida</taxon>
        <taxon>Pinidae</taxon>
        <taxon>Conifers II</taxon>
        <taxon>Cupressales</taxon>
        <taxon>Taxaceae</taxon>
        <taxon>Taxus</taxon>
    </lineage>
</organism>
<dbReference type="InterPro" id="IPR019407">
    <property type="entry name" value="CTU2"/>
</dbReference>
<evidence type="ECO:0000313" key="4">
    <source>
        <dbReference type="Proteomes" id="UP000824469"/>
    </source>
</evidence>
<dbReference type="EMBL" id="JAHRHJ020000009">
    <property type="protein sequence ID" value="KAH9301586.1"/>
    <property type="molecule type" value="Genomic_DNA"/>
</dbReference>
<dbReference type="OMA" id="CHACRNI"/>
<keyword evidence="2" id="KW-0819">tRNA processing</keyword>
<accession>A0AA38FHC2</accession>
<dbReference type="Gene3D" id="3.40.50.620">
    <property type="entry name" value="HUPs"/>
    <property type="match status" value="1"/>
</dbReference>
<evidence type="ECO:0000256" key="1">
    <source>
        <dbReference type="ARBA" id="ARBA00022490"/>
    </source>
</evidence>
<dbReference type="GO" id="GO:0005829">
    <property type="term" value="C:cytosol"/>
    <property type="evidence" value="ECO:0007669"/>
    <property type="project" value="TreeGrafter"/>
</dbReference>
<dbReference type="PANTHER" id="PTHR20882:SF14">
    <property type="entry name" value="CYTOPLASMIC TRNA 2-THIOLATION PROTEIN 2"/>
    <property type="match status" value="1"/>
</dbReference>
<dbReference type="SUPFAM" id="SSF52402">
    <property type="entry name" value="Adenine nucleotide alpha hydrolases-like"/>
    <property type="match status" value="1"/>
</dbReference>
<proteinExistence type="inferred from homology"/>
<evidence type="ECO:0008006" key="5">
    <source>
        <dbReference type="Google" id="ProtNLM"/>
    </source>
</evidence>
<name>A0AA38FHC2_TAXCH</name>
<comment type="caution">
    <text evidence="3">The sequence shown here is derived from an EMBL/GenBank/DDBJ whole genome shotgun (WGS) entry which is preliminary data.</text>
</comment>
<keyword evidence="4" id="KW-1185">Reference proteome</keyword>
<evidence type="ECO:0000313" key="3">
    <source>
        <dbReference type="EMBL" id="KAH9301586.1"/>
    </source>
</evidence>
<protein>
    <recommendedName>
        <fullName evidence="5">Cytoplasmic tRNA 2-thiolation protein 2</fullName>
    </recommendedName>
</protein>
<gene>
    <name evidence="3" type="ORF">KI387_013169</name>
</gene>
<dbReference type="GO" id="GO:0000049">
    <property type="term" value="F:tRNA binding"/>
    <property type="evidence" value="ECO:0007669"/>
    <property type="project" value="InterPro"/>
</dbReference>
<keyword evidence="1" id="KW-0963">Cytoplasm</keyword>
<reference evidence="3 4" key="1">
    <citation type="journal article" date="2021" name="Nat. Plants">
        <title>The Taxus genome provides insights into paclitaxel biosynthesis.</title>
        <authorList>
            <person name="Xiong X."/>
            <person name="Gou J."/>
            <person name="Liao Q."/>
            <person name="Li Y."/>
            <person name="Zhou Q."/>
            <person name="Bi G."/>
            <person name="Li C."/>
            <person name="Du R."/>
            <person name="Wang X."/>
            <person name="Sun T."/>
            <person name="Guo L."/>
            <person name="Liang H."/>
            <person name="Lu P."/>
            <person name="Wu Y."/>
            <person name="Zhang Z."/>
            <person name="Ro D.K."/>
            <person name="Shang Y."/>
            <person name="Huang S."/>
            <person name="Yan J."/>
        </authorList>
    </citation>
    <scope>NUCLEOTIDE SEQUENCE [LARGE SCALE GENOMIC DNA]</scope>
    <source>
        <strain evidence="3">Ta-2019</strain>
    </source>
</reference>
<feature type="non-terminal residue" evidence="3">
    <location>
        <position position="1"/>
    </location>
</feature>
<dbReference type="GO" id="GO:0016783">
    <property type="term" value="F:sulfurtransferase activity"/>
    <property type="evidence" value="ECO:0007669"/>
    <property type="project" value="TreeGrafter"/>
</dbReference>
<evidence type="ECO:0000256" key="2">
    <source>
        <dbReference type="ARBA" id="ARBA00022694"/>
    </source>
</evidence>
<dbReference type="HAMAP" id="MF_03054">
    <property type="entry name" value="CTU2"/>
    <property type="match status" value="1"/>
</dbReference>
<dbReference type="InterPro" id="IPR014729">
    <property type="entry name" value="Rossmann-like_a/b/a_fold"/>
</dbReference>